<keyword evidence="4" id="KW-1185">Reference proteome</keyword>
<name>A0A0U5GJC5_ASPCI</name>
<feature type="chain" id="PRO_5006857941" evidence="2">
    <location>
        <begin position="20"/>
        <end position="161"/>
    </location>
</feature>
<organism evidence="3 4">
    <name type="scientific">Aspergillus calidoustus</name>
    <dbReference type="NCBI Taxonomy" id="454130"/>
    <lineage>
        <taxon>Eukaryota</taxon>
        <taxon>Fungi</taxon>
        <taxon>Dikarya</taxon>
        <taxon>Ascomycota</taxon>
        <taxon>Pezizomycotina</taxon>
        <taxon>Eurotiomycetes</taxon>
        <taxon>Eurotiomycetidae</taxon>
        <taxon>Eurotiales</taxon>
        <taxon>Aspergillaceae</taxon>
        <taxon>Aspergillus</taxon>
        <taxon>Aspergillus subgen. Nidulantes</taxon>
    </lineage>
</organism>
<dbReference type="EMBL" id="CDMC01000038">
    <property type="protein sequence ID" value="CEL11974.1"/>
    <property type="molecule type" value="Genomic_DNA"/>
</dbReference>
<dbReference type="Proteomes" id="UP000054771">
    <property type="component" value="Unassembled WGS sequence"/>
</dbReference>
<feature type="compositionally biased region" description="Low complexity" evidence="1">
    <location>
        <begin position="112"/>
        <end position="126"/>
    </location>
</feature>
<dbReference type="AlphaFoldDB" id="A0A0U5GJC5"/>
<protein>
    <submittedName>
        <fullName evidence="3">Uncharacterized protein</fullName>
    </submittedName>
</protein>
<evidence type="ECO:0000313" key="3">
    <source>
        <dbReference type="EMBL" id="CEL11974.1"/>
    </source>
</evidence>
<sequence>MNWRDGIWLWVLCKLGVHARLAARYARFLEQSPEHSLTTSLTCPASRTKRALSTTDASHPCHGSLIPGSAWPNLGPAEALVHQSRRLHRLAGYDANVAVERVRGPTIADTPRSSSVSRDRSLFSPSDGLRKHEDVEGAEYWTVVLWTVRLRNYRAGGMRWT</sequence>
<keyword evidence="2" id="KW-0732">Signal</keyword>
<reference evidence="4" key="1">
    <citation type="journal article" date="2016" name="Genome Announc.">
        <title>Draft genome sequences of fungus Aspergillus calidoustus.</title>
        <authorList>
            <person name="Horn F."/>
            <person name="Linde J."/>
            <person name="Mattern D.J."/>
            <person name="Walther G."/>
            <person name="Guthke R."/>
            <person name="Scherlach K."/>
            <person name="Martin K."/>
            <person name="Brakhage A.A."/>
            <person name="Petzke L."/>
            <person name="Valiante V."/>
        </authorList>
    </citation>
    <scope>NUCLEOTIDE SEQUENCE [LARGE SCALE GENOMIC DNA]</scope>
    <source>
        <strain evidence="4">SF006504</strain>
    </source>
</reference>
<accession>A0A0U5GJC5</accession>
<evidence type="ECO:0000256" key="1">
    <source>
        <dbReference type="SAM" id="MobiDB-lite"/>
    </source>
</evidence>
<proteinExistence type="predicted"/>
<evidence type="ECO:0000256" key="2">
    <source>
        <dbReference type="SAM" id="SignalP"/>
    </source>
</evidence>
<gene>
    <name evidence="3" type="ORF">ASPCAL15068</name>
</gene>
<evidence type="ECO:0000313" key="4">
    <source>
        <dbReference type="Proteomes" id="UP000054771"/>
    </source>
</evidence>
<feature type="region of interest" description="Disordered" evidence="1">
    <location>
        <begin position="104"/>
        <end position="128"/>
    </location>
</feature>
<feature type="signal peptide" evidence="2">
    <location>
        <begin position="1"/>
        <end position="19"/>
    </location>
</feature>